<feature type="chain" id="PRO_5046738466" description="DUF1795 domain-containing protein" evidence="1">
    <location>
        <begin position="20"/>
        <end position="180"/>
    </location>
</feature>
<dbReference type="RefSeq" id="WP_207418328.1">
    <property type="nucleotide sequence ID" value="NZ_CP061177.1"/>
</dbReference>
<organism evidence="2 3">
    <name type="scientific">Roseomonas haemaphysalidis</name>
    <dbReference type="NCBI Taxonomy" id="2768162"/>
    <lineage>
        <taxon>Bacteria</taxon>
        <taxon>Pseudomonadati</taxon>
        <taxon>Pseudomonadota</taxon>
        <taxon>Alphaproteobacteria</taxon>
        <taxon>Acetobacterales</taxon>
        <taxon>Roseomonadaceae</taxon>
        <taxon>Roseomonas</taxon>
    </lineage>
</organism>
<keyword evidence="1" id="KW-0732">Signal</keyword>
<evidence type="ECO:0000313" key="2">
    <source>
        <dbReference type="EMBL" id="MBO1080399.1"/>
    </source>
</evidence>
<gene>
    <name evidence="2" type="ORF">IAI61_15260</name>
</gene>
<proteinExistence type="predicted"/>
<accession>A0ABS3KSE8</accession>
<evidence type="ECO:0000313" key="3">
    <source>
        <dbReference type="Proteomes" id="UP001518989"/>
    </source>
</evidence>
<evidence type="ECO:0000256" key="1">
    <source>
        <dbReference type="SAM" id="SignalP"/>
    </source>
</evidence>
<comment type="caution">
    <text evidence="2">The sequence shown here is derived from an EMBL/GenBank/DDBJ whole genome shotgun (WGS) entry which is preliminary data.</text>
</comment>
<protein>
    <recommendedName>
        <fullName evidence="4">DUF1795 domain-containing protein</fullName>
    </recommendedName>
</protein>
<sequence>MTRIIITLAAALLAGAAQAAPVREAATGLIVDPPAGYAVQAQAPDQQHAARLSVKRPTDTDGGCQIGFSATAANARFTQPQINAITGGSAWQDAAKAALAPVYDITETRVVDFGNTRGLELQADFKQRRELPPRAQQVRSYFAIMETPRGRTTVVCVADRSDFTARLSDFTAIAHGTTPP</sequence>
<evidence type="ECO:0008006" key="4">
    <source>
        <dbReference type="Google" id="ProtNLM"/>
    </source>
</evidence>
<keyword evidence="3" id="KW-1185">Reference proteome</keyword>
<dbReference type="EMBL" id="JACTNG010000008">
    <property type="protein sequence ID" value="MBO1080399.1"/>
    <property type="molecule type" value="Genomic_DNA"/>
</dbReference>
<dbReference type="Proteomes" id="UP001518989">
    <property type="component" value="Unassembled WGS sequence"/>
</dbReference>
<reference evidence="2 3" key="1">
    <citation type="submission" date="2020-09" db="EMBL/GenBank/DDBJ databases">
        <title>Roseomonas.</title>
        <authorList>
            <person name="Zhu W."/>
        </authorList>
    </citation>
    <scope>NUCLEOTIDE SEQUENCE [LARGE SCALE GENOMIC DNA]</scope>
    <source>
        <strain evidence="2 3">573</strain>
    </source>
</reference>
<name>A0ABS3KSE8_9PROT</name>
<feature type="signal peptide" evidence="1">
    <location>
        <begin position="1"/>
        <end position="19"/>
    </location>
</feature>